<comment type="caution">
    <text evidence="1">The sequence shown here is derived from an EMBL/GenBank/DDBJ whole genome shotgun (WGS) entry which is preliminary data.</text>
</comment>
<gene>
    <name evidence="1" type="ORF">CTI12_AA468780</name>
</gene>
<proteinExistence type="predicted"/>
<name>A0A2U1LPH8_ARTAN</name>
<protein>
    <submittedName>
        <fullName evidence="1">DNA/RNA-binding protein Alba-like protein</fullName>
    </submittedName>
</protein>
<dbReference type="GO" id="GO:0005634">
    <property type="term" value="C:nucleus"/>
    <property type="evidence" value="ECO:0007669"/>
    <property type="project" value="TreeGrafter"/>
</dbReference>
<dbReference type="OrthoDB" id="1699369at2759"/>
<dbReference type="PANTHER" id="PTHR31947">
    <property type="entry name" value="DNA/RNA-BINDING PROTEIN ALBA 3"/>
    <property type="match status" value="1"/>
</dbReference>
<dbReference type="STRING" id="35608.A0A2U1LPH8"/>
<dbReference type="Gene3D" id="3.30.110.20">
    <property type="entry name" value="Alba-like domain"/>
    <property type="match status" value="1"/>
</dbReference>
<reference evidence="1 2" key="1">
    <citation type="journal article" date="2018" name="Mol. Plant">
        <title>The genome of Artemisia annua provides insight into the evolution of Asteraceae family and artemisinin biosynthesis.</title>
        <authorList>
            <person name="Shen Q."/>
            <person name="Zhang L."/>
            <person name="Liao Z."/>
            <person name="Wang S."/>
            <person name="Yan T."/>
            <person name="Shi P."/>
            <person name="Liu M."/>
            <person name="Fu X."/>
            <person name="Pan Q."/>
            <person name="Wang Y."/>
            <person name="Lv Z."/>
            <person name="Lu X."/>
            <person name="Zhang F."/>
            <person name="Jiang W."/>
            <person name="Ma Y."/>
            <person name="Chen M."/>
            <person name="Hao X."/>
            <person name="Li L."/>
            <person name="Tang Y."/>
            <person name="Lv G."/>
            <person name="Zhou Y."/>
            <person name="Sun X."/>
            <person name="Brodelius P.E."/>
            <person name="Rose J.K.C."/>
            <person name="Tang K."/>
        </authorList>
    </citation>
    <scope>NUCLEOTIDE SEQUENCE [LARGE SCALE GENOMIC DNA]</scope>
    <source>
        <strain evidence="2">cv. Huhao1</strain>
        <tissue evidence="1">Leaf</tissue>
    </source>
</reference>
<organism evidence="1 2">
    <name type="scientific">Artemisia annua</name>
    <name type="common">Sweet wormwood</name>
    <dbReference type="NCBI Taxonomy" id="35608"/>
    <lineage>
        <taxon>Eukaryota</taxon>
        <taxon>Viridiplantae</taxon>
        <taxon>Streptophyta</taxon>
        <taxon>Embryophyta</taxon>
        <taxon>Tracheophyta</taxon>
        <taxon>Spermatophyta</taxon>
        <taxon>Magnoliopsida</taxon>
        <taxon>eudicotyledons</taxon>
        <taxon>Gunneridae</taxon>
        <taxon>Pentapetalae</taxon>
        <taxon>asterids</taxon>
        <taxon>campanulids</taxon>
        <taxon>Asterales</taxon>
        <taxon>Asteraceae</taxon>
        <taxon>Asteroideae</taxon>
        <taxon>Anthemideae</taxon>
        <taxon>Artemisiinae</taxon>
        <taxon>Artemisia</taxon>
    </lineage>
</organism>
<sequence length="59" mass="6837">MDSVEKKTMTSTLDMNDEKRGRRIQKAKIEILLGKTDKFDEFMATAEEDRELANGEEQN</sequence>
<dbReference type="PANTHER" id="PTHR31947:SF28">
    <property type="entry name" value="DNA_RNA-BINDING PROTEIN ALBA"/>
    <property type="match status" value="1"/>
</dbReference>
<dbReference type="Proteomes" id="UP000245207">
    <property type="component" value="Unassembled WGS sequence"/>
</dbReference>
<keyword evidence="2" id="KW-1185">Reference proteome</keyword>
<evidence type="ECO:0000313" key="1">
    <source>
        <dbReference type="EMBL" id="PWA50903.1"/>
    </source>
</evidence>
<dbReference type="AlphaFoldDB" id="A0A2U1LPH8"/>
<dbReference type="InterPro" id="IPR014560">
    <property type="entry name" value="UCP030333_Alba"/>
</dbReference>
<dbReference type="EMBL" id="PKPP01008362">
    <property type="protein sequence ID" value="PWA50903.1"/>
    <property type="molecule type" value="Genomic_DNA"/>
</dbReference>
<evidence type="ECO:0000313" key="2">
    <source>
        <dbReference type="Proteomes" id="UP000245207"/>
    </source>
</evidence>
<dbReference type="InterPro" id="IPR036882">
    <property type="entry name" value="Alba-like_dom_sf"/>
</dbReference>
<accession>A0A2U1LPH8</accession>
<dbReference type="GO" id="GO:0003723">
    <property type="term" value="F:RNA binding"/>
    <property type="evidence" value="ECO:0007669"/>
    <property type="project" value="TreeGrafter"/>
</dbReference>